<organism evidence="2 3">
    <name type="scientific">Parasitella parasitica</name>
    <dbReference type="NCBI Taxonomy" id="35722"/>
    <lineage>
        <taxon>Eukaryota</taxon>
        <taxon>Fungi</taxon>
        <taxon>Fungi incertae sedis</taxon>
        <taxon>Mucoromycota</taxon>
        <taxon>Mucoromycotina</taxon>
        <taxon>Mucoromycetes</taxon>
        <taxon>Mucorales</taxon>
        <taxon>Mucorineae</taxon>
        <taxon>Mucoraceae</taxon>
        <taxon>Parasitella</taxon>
    </lineage>
</organism>
<dbReference type="CDD" id="cd01647">
    <property type="entry name" value="RT_LTR"/>
    <property type="match status" value="1"/>
</dbReference>
<dbReference type="InterPro" id="IPR043502">
    <property type="entry name" value="DNA/RNA_pol_sf"/>
</dbReference>
<dbReference type="FunFam" id="3.30.70.270:FF:000003">
    <property type="entry name" value="Transposon Ty3-G Gag-Pol polyprotein"/>
    <property type="match status" value="1"/>
</dbReference>
<protein>
    <recommendedName>
        <fullName evidence="1">Reverse transcriptase domain-containing protein</fullName>
    </recommendedName>
</protein>
<sequence>MSFGLNSAPATFQALVNDIMRDFLDVFLVVYLDDYLIYSKSPEEHTKHVRMVLQRLRVAKLSLKLEKCEFDVTKAQFLGFQIIPQGISMYPEKIKAISECSAPKNYTNCKCF</sequence>
<evidence type="ECO:0000313" key="3">
    <source>
        <dbReference type="Proteomes" id="UP000054107"/>
    </source>
</evidence>
<dbReference type="InterPro" id="IPR000477">
    <property type="entry name" value="RT_dom"/>
</dbReference>
<dbReference type="SUPFAM" id="SSF56672">
    <property type="entry name" value="DNA/RNA polymerases"/>
    <property type="match status" value="1"/>
</dbReference>
<accession>A0A0B7N8Y3</accession>
<keyword evidence="3" id="KW-1185">Reference proteome</keyword>
<name>A0A0B7N8Y3_9FUNG</name>
<proteinExistence type="predicted"/>
<dbReference type="Gene3D" id="3.30.70.270">
    <property type="match status" value="1"/>
</dbReference>
<dbReference type="InterPro" id="IPR043128">
    <property type="entry name" value="Rev_trsase/Diguanyl_cyclase"/>
</dbReference>
<dbReference type="Pfam" id="PF00078">
    <property type="entry name" value="RVT_1"/>
    <property type="match status" value="1"/>
</dbReference>
<dbReference type="OrthoDB" id="2283961at2759"/>
<evidence type="ECO:0000313" key="2">
    <source>
        <dbReference type="EMBL" id="CEP11875.1"/>
    </source>
</evidence>
<dbReference type="PANTHER" id="PTHR24559">
    <property type="entry name" value="TRANSPOSON TY3-I GAG-POL POLYPROTEIN"/>
    <property type="match status" value="1"/>
</dbReference>
<dbReference type="Proteomes" id="UP000054107">
    <property type="component" value="Unassembled WGS sequence"/>
</dbReference>
<gene>
    <name evidence="2" type="primary">PARPA_05776.1 scaffold 19890</name>
</gene>
<reference evidence="2 3" key="1">
    <citation type="submission" date="2014-09" db="EMBL/GenBank/DDBJ databases">
        <authorList>
            <person name="Ellenberger Sabrina"/>
        </authorList>
    </citation>
    <scope>NUCLEOTIDE SEQUENCE [LARGE SCALE GENOMIC DNA]</scope>
    <source>
        <strain evidence="2 3">CBS 412.66</strain>
    </source>
</reference>
<evidence type="ECO:0000259" key="1">
    <source>
        <dbReference type="PROSITE" id="PS50878"/>
    </source>
</evidence>
<dbReference type="EMBL" id="LN727106">
    <property type="protein sequence ID" value="CEP11875.1"/>
    <property type="molecule type" value="Genomic_DNA"/>
</dbReference>
<dbReference type="PROSITE" id="PS50878">
    <property type="entry name" value="RT_POL"/>
    <property type="match status" value="1"/>
</dbReference>
<dbReference type="InterPro" id="IPR053134">
    <property type="entry name" value="RNA-dir_DNA_polymerase"/>
</dbReference>
<dbReference type="AlphaFoldDB" id="A0A0B7N8Y3"/>
<dbReference type="STRING" id="35722.A0A0B7N8Y3"/>
<feature type="domain" description="Reverse transcriptase" evidence="1">
    <location>
        <begin position="1"/>
        <end position="82"/>
    </location>
</feature>
<dbReference type="PANTHER" id="PTHR24559:SF444">
    <property type="entry name" value="REVERSE TRANSCRIPTASE DOMAIN-CONTAINING PROTEIN"/>
    <property type="match status" value="1"/>
</dbReference>